<gene>
    <name evidence="5" type="ORF">EXZ61_18390</name>
</gene>
<evidence type="ECO:0000256" key="3">
    <source>
        <dbReference type="ARBA" id="ARBA00023163"/>
    </source>
</evidence>
<dbReference type="EMBL" id="CP036282">
    <property type="protein sequence ID" value="QDL55988.1"/>
    <property type="molecule type" value="Genomic_DNA"/>
</dbReference>
<sequence length="338" mass="36554">MNIRELAKALGLSTSTVSRALNGYQDVNAQTRQRVQDMANALGYRPDAGARRLVRGRADAIGIVYSAAVDNLGNPQFLEMASGLSDRLEQDHLDLLLAVAQHEGEWSMVERLFRGGRVDAVIVPNTFVQDERVEQLLEKGYPFVAYGRTSTHADYSWFDFDNERGSHLAVNHLLGLGHRRFAYVHAPLELNFASQRHVGFLAALRAAGLDCPLSYQVSGVNDRRGGLGAVARLLALEAPPTAIVVDNNLGGVGVIRGLMDAGIRVGADVSVVVHGDIPSDTLLPGMHVTTVSQATPYQSGQTMGDMLVRVLKHPEAGPYQVLRQPALIIGTSSSLCRN</sequence>
<dbReference type="AlphaFoldDB" id="A0A515ETN5"/>
<keyword evidence="2" id="KW-0238">DNA-binding</keyword>
<protein>
    <submittedName>
        <fullName evidence="5">LacI family transcriptional regulator</fullName>
    </submittedName>
</protein>
<keyword evidence="3" id="KW-0804">Transcription</keyword>
<evidence type="ECO:0000256" key="2">
    <source>
        <dbReference type="ARBA" id="ARBA00023125"/>
    </source>
</evidence>
<dbReference type="KEGG" id="rhg:EXZ61_18390"/>
<reference evidence="6" key="1">
    <citation type="submission" date="2019-02" db="EMBL/GenBank/DDBJ databases">
        <title>Complete genome sequence of Rhodoferax sp. Gr-4.</title>
        <authorList>
            <person name="Jin L."/>
        </authorList>
    </citation>
    <scope>NUCLEOTIDE SEQUENCE [LARGE SCALE GENOMIC DNA]</scope>
    <source>
        <strain evidence="6">Gr-4</strain>
    </source>
</reference>
<evidence type="ECO:0000256" key="1">
    <source>
        <dbReference type="ARBA" id="ARBA00023015"/>
    </source>
</evidence>
<evidence type="ECO:0000313" key="5">
    <source>
        <dbReference type="EMBL" id="QDL55988.1"/>
    </source>
</evidence>
<evidence type="ECO:0000313" key="6">
    <source>
        <dbReference type="Proteomes" id="UP000317365"/>
    </source>
</evidence>
<keyword evidence="6" id="KW-1185">Reference proteome</keyword>
<dbReference type="SMART" id="SM00354">
    <property type="entry name" value="HTH_LACI"/>
    <property type="match status" value="1"/>
</dbReference>
<name>A0A515ETN5_9BURK</name>
<dbReference type="Gene3D" id="3.40.50.2300">
    <property type="match status" value="2"/>
</dbReference>
<reference evidence="6" key="2">
    <citation type="journal article" date="2020" name="Int. J. Syst. Evol. Microbiol.">
        <title>Genomic insights into a novel species Rhodoferax aquaticus sp. nov., isolated from freshwater.</title>
        <authorList>
            <person name="Li T."/>
            <person name="Zhuo Y."/>
            <person name="Jin C.Z."/>
            <person name="Wu X."/>
            <person name="Ko S.R."/>
            <person name="Jin F.J."/>
            <person name="Ahn C.Y."/>
            <person name="Oh H.M."/>
            <person name="Lee H.G."/>
            <person name="Jin L."/>
        </authorList>
    </citation>
    <scope>NUCLEOTIDE SEQUENCE [LARGE SCALE GENOMIC DNA]</scope>
    <source>
        <strain evidence="6">Gr-4</strain>
    </source>
</reference>
<dbReference type="GO" id="GO:0000976">
    <property type="term" value="F:transcription cis-regulatory region binding"/>
    <property type="evidence" value="ECO:0007669"/>
    <property type="project" value="TreeGrafter"/>
</dbReference>
<dbReference type="SUPFAM" id="SSF53822">
    <property type="entry name" value="Periplasmic binding protein-like I"/>
    <property type="match status" value="1"/>
</dbReference>
<dbReference type="InterPro" id="IPR010982">
    <property type="entry name" value="Lambda_DNA-bd_dom_sf"/>
</dbReference>
<dbReference type="PANTHER" id="PTHR30146:SF109">
    <property type="entry name" value="HTH-TYPE TRANSCRIPTIONAL REGULATOR GALS"/>
    <property type="match status" value="1"/>
</dbReference>
<dbReference type="PANTHER" id="PTHR30146">
    <property type="entry name" value="LACI-RELATED TRANSCRIPTIONAL REPRESSOR"/>
    <property type="match status" value="1"/>
</dbReference>
<dbReference type="GO" id="GO:0003700">
    <property type="term" value="F:DNA-binding transcription factor activity"/>
    <property type="evidence" value="ECO:0007669"/>
    <property type="project" value="TreeGrafter"/>
</dbReference>
<dbReference type="SUPFAM" id="SSF47413">
    <property type="entry name" value="lambda repressor-like DNA-binding domains"/>
    <property type="match status" value="1"/>
</dbReference>
<dbReference type="InterPro" id="IPR000843">
    <property type="entry name" value="HTH_LacI"/>
</dbReference>
<accession>A0A515ETN5</accession>
<dbReference type="Pfam" id="PF00356">
    <property type="entry name" value="LacI"/>
    <property type="match status" value="1"/>
</dbReference>
<dbReference type="CDD" id="cd01392">
    <property type="entry name" value="HTH_LacI"/>
    <property type="match status" value="1"/>
</dbReference>
<keyword evidence="1" id="KW-0805">Transcription regulation</keyword>
<feature type="domain" description="HTH lacI-type" evidence="4">
    <location>
        <begin position="1"/>
        <end position="55"/>
    </location>
</feature>
<proteinExistence type="predicted"/>
<organism evidence="5 6">
    <name type="scientific">Rhodoferax aquaticus</name>
    <dbReference type="NCBI Taxonomy" id="2527691"/>
    <lineage>
        <taxon>Bacteria</taxon>
        <taxon>Pseudomonadati</taxon>
        <taxon>Pseudomonadota</taxon>
        <taxon>Betaproteobacteria</taxon>
        <taxon>Burkholderiales</taxon>
        <taxon>Comamonadaceae</taxon>
        <taxon>Rhodoferax</taxon>
    </lineage>
</organism>
<dbReference type="RefSeq" id="WP_142813171.1">
    <property type="nucleotide sequence ID" value="NZ_CP036282.1"/>
</dbReference>
<dbReference type="Gene3D" id="1.10.260.40">
    <property type="entry name" value="lambda repressor-like DNA-binding domains"/>
    <property type="match status" value="1"/>
</dbReference>
<dbReference type="InterPro" id="IPR028082">
    <property type="entry name" value="Peripla_BP_I"/>
</dbReference>
<dbReference type="InterPro" id="IPR046335">
    <property type="entry name" value="LacI/GalR-like_sensor"/>
</dbReference>
<evidence type="ECO:0000259" key="4">
    <source>
        <dbReference type="PROSITE" id="PS50932"/>
    </source>
</evidence>
<dbReference type="Pfam" id="PF13377">
    <property type="entry name" value="Peripla_BP_3"/>
    <property type="match status" value="1"/>
</dbReference>
<dbReference type="PROSITE" id="PS50932">
    <property type="entry name" value="HTH_LACI_2"/>
    <property type="match status" value="1"/>
</dbReference>
<dbReference type="CDD" id="cd20010">
    <property type="entry name" value="PBP1_AglR-like"/>
    <property type="match status" value="1"/>
</dbReference>
<dbReference type="Proteomes" id="UP000317365">
    <property type="component" value="Chromosome"/>
</dbReference>